<feature type="domain" description="Exocyst complex component EXOC2/Sec5 N-terminal" evidence="6">
    <location>
        <begin position="182"/>
        <end position="1096"/>
    </location>
</feature>
<dbReference type="PANTHER" id="PTHR13043:SF1">
    <property type="entry name" value="EXOCYST COMPLEX COMPONENT 2"/>
    <property type="match status" value="1"/>
</dbReference>
<dbReference type="GO" id="GO:0015031">
    <property type="term" value="P:protein transport"/>
    <property type="evidence" value="ECO:0007669"/>
    <property type="project" value="UniProtKB-KW"/>
</dbReference>
<dbReference type="InterPro" id="IPR029175">
    <property type="entry name" value="EXOC2/Sec5"/>
</dbReference>
<dbReference type="GO" id="GO:0006893">
    <property type="term" value="P:Golgi to plasma membrane transport"/>
    <property type="evidence" value="ECO:0007669"/>
    <property type="project" value="UniProtKB-UniRule"/>
</dbReference>
<dbReference type="GO" id="GO:0006887">
    <property type="term" value="P:exocytosis"/>
    <property type="evidence" value="ECO:0007669"/>
    <property type="project" value="UniProtKB-KW"/>
</dbReference>
<feature type="compositionally biased region" description="Polar residues" evidence="5">
    <location>
        <begin position="1134"/>
        <end position="1144"/>
    </location>
</feature>
<reference evidence="7" key="1">
    <citation type="journal article" date="2021" name="J. Hered.">
        <title>Genome Assembly of Salicaceae Populus deltoides (Eastern Cottonwood) I-69 Based on Nanopore Sequencing and Hi-C Technologies.</title>
        <authorList>
            <person name="Bai S."/>
            <person name="Wu H."/>
            <person name="Zhang J."/>
            <person name="Pan Z."/>
            <person name="Zhao W."/>
            <person name="Li Z."/>
            <person name="Tong C."/>
        </authorList>
    </citation>
    <scope>NUCLEOTIDE SEQUENCE</scope>
    <source>
        <tissue evidence="7">Leaf</tissue>
    </source>
</reference>
<feature type="compositionally biased region" description="Basic and acidic residues" evidence="5">
    <location>
        <begin position="1049"/>
        <end position="1058"/>
    </location>
</feature>
<dbReference type="Proteomes" id="UP000807159">
    <property type="component" value="Chromosome 5"/>
</dbReference>
<comment type="similarity">
    <text evidence="1 4">Belongs to the SEC5 family.</text>
</comment>
<evidence type="ECO:0000313" key="7">
    <source>
        <dbReference type="EMBL" id="KAH8509056.1"/>
    </source>
</evidence>
<evidence type="ECO:0000313" key="8">
    <source>
        <dbReference type="Proteomes" id="UP000807159"/>
    </source>
</evidence>
<comment type="function">
    <text evidence="4">Component of the exocyst complex involved in the docking of exocytic vesicles with fusion sites on the plasma membrane.</text>
</comment>
<feature type="region of interest" description="Disordered" evidence="5">
    <location>
        <begin position="16"/>
        <end position="127"/>
    </location>
</feature>
<keyword evidence="3 4" id="KW-0268">Exocytosis</keyword>
<evidence type="ECO:0000256" key="3">
    <source>
        <dbReference type="ARBA" id="ARBA00022483"/>
    </source>
</evidence>
<dbReference type="AlphaFoldDB" id="A0A8T2YVL8"/>
<feature type="region of interest" description="Disordered" evidence="5">
    <location>
        <begin position="1034"/>
        <end position="1058"/>
    </location>
</feature>
<evidence type="ECO:0000259" key="6">
    <source>
        <dbReference type="Pfam" id="PF15469"/>
    </source>
</evidence>
<accession>A0A8T2YVL8</accession>
<protein>
    <recommendedName>
        <fullName evidence="4">Exocyst complex component SEC5</fullName>
    </recommendedName>
</protein>
<keyword evidence="2 4" id="KW-0813">Transport</keyword>
<name>A0A8T2YVL8_POPDE</name>
<dbReference type="Pfam" id="PF15469">
    <property type="entry name" value="Sec5"/>
    <property type="match status" value="1"/>
</dbReference>
<dbReference type="EMBL" id="JACEGQ020000005">
    <property type="protein sequence ID" value="KAH8509056.1"/>
    <property type="molecule type" value="Genomic_DNA"/>
</dbReference>
<organism evidence="7 8">
    <name type="scientific">Populus deltoides</name>
    <name type="common">Eastern poplar</name>
    <name type="synonym">Eastern cottonwood</name>
    <dbReference type="NCBI Taxonomy" id="3696"/>
    <lineage>
        <taxon>Eukaryota</taxon>
        <taxon>Viridiplantae</taxon>
        <taxon>Streptophyta</taxon>
        <taxon>Embryophyta</taxon>
        <taxon>Tracheophyta</taxon>
        <taxon>Spermatophyta</taxon>
        <taxon>Magnoliopsida</taxon>
        <taxon>eudicotyledons</taxon>
        <taxon>Gunneridae</taxon>
        <taxon>Pentapetalae</taxon>
        <taxon>rosids</taxon>
        <taxon>fabids</taxon>
        <taxon>Malpighiales</taxon>
        <taxon>Salicaceae</taxon>
        <taxon>Saliceae</taxon>
        <taxon>Populus</taxon>
    </lineage>
</organism>
<keyword evidence="4" id="KW-0653">Protein transport</keyword>
<evidence type="ECO:0000256" key="2">
    <source>
        <dbReference type="ARBA" id="ARBA00022448"/>
    </source>
</evidence>
<keyword evidence="8" id="KW-1185">Reference proteome</keyword>
<evidence type="ECO:0000256" key="4">
    <source>
        <dbReference type="RuleBase" id="RU365069"/>
    </source>
</evidence>
<feature type="compositionally biased region" description="Polar residues" evidence="5">
    <location>
        <begin position="54"/>
        <end position="66"/>
    </location>
</feature>
<feature type="region of interest" description="Disordered" evidence="5">
    <location>
        <begin position="1118"/>
        <end position="1150"/>
    </location>
</feature>
<dbReference type="PANTHER" id="PTHR13043">
    <property type="entry name" value="EXOCYST COMPLEX COMPONENT SEC5"/>
    <property type="match status" value="1"/>
</dbReference>
<feature type="compositionally biased region" description="Polar residues" evidence="5">
    <location>
        <begin position="22"/>
        <end position="34"/>
    </location>
</feature>
<proteinExistence type="inferred from homology"/>
<sequence length="1150" mass="128866">MSSDSDDDDELLQMALKEQAQRDLNYQGPSSNQRKPVVNFVQQPRQQPPPQRPASTTNMANQPQQPKNRRAVVEEDDSEVEMLSISSGDEEVSEDRGGEGGAAARGRAGRGSGGREEESGWDGEEPDCWKRVDEAELSRRVRDMRESRTAPVAQKFERKPSAVARKGLITLQSFPRGMECIDPLGLGIIDNKSLRLIADSSESSPSKSDKDHLDNNLREKLLYFSENFDSKLFLSRIHQDTSAADLEAGTLALKTDLKGRTQQRKQLVKDNFDCFVSCKTTIDDIESKLRRIEEDPEGSGTSHLFNCMQGVSLLANRAFEPLFERQAQTEKIRSVQGMLQRFRTLFNLPSTIRGSIGKGEYDLAVREYKKAKSIALPSHVNVLKRVLEEVEKVVNEFKGTLYKSMEDPQIDLTNLENTVRLLLELDPESDPVWHYFNVQNHRIRGLLEKCTLDQEARMETLHNEMRERAFSDAKWRQIQQNLNQSSDVNYSLTLGNIPLSVDSQPVDLTGEEVDALRGKFIRRLTAVITHHIPAFWKVALSVFSGKFAKSSQVSAESNVNASATKSEEKIGDGRYSNHSLDEVAGMIRGTISAYETKAIARFQVLPRLPGSSMCLTNSGFEGSVGLYACIQTCSQSGQLKTSLVHNTFRDLEESNILRSYMSDAIKEISKACQAFEVKESAPSTAVMALRTLQAEMTKIYILRLCSWMRTTAEEISKEETWIPVYVLERNKSPYTISFLPLAFRSVIASAMDQTSPMIQSLRTEAGKSEDMFALLQEIEESVRLTFLNCFLDFAGHLEQIGSELALNKSSKESLHLQNGYSHESEEKSSSDLEGSIVDSHQQLLLVLSNIGYCKDELSYELFNKYKTIWSQSRGKDEEDSDIQDLVMSFSGLEEKVLAQYTFAKANLIRTAAMDYLLNSGVQWGAAPAVKGVRDAAVELLHTLVAVHSEVFACAKPLLDKTLSILVEGLIDTFLSLYDENKSKDLRSLDANGFCQLMFELEYFETILNPYLTPDARESLKSLQGVLLEKATENVTETVENPGHQRRSTRGSEDALADDRQQGMTVSPDDLIALAQQCSSELLQSELERTRINTACFVESIPLDSVPESAKAAYSYRGSMDSSRNFMDSPGRNYRGTQAMGSPSFSRHRRR</sequence>
<dbReference type="GO" id="GO:0000145">
    <property type="term" value="C:exocyst"/>
    <property type="evidence" value="ECO:0007669"/>
    <property type="project" value="UniProtKB-UniRule"/>
</dbReference>
<comment type="caution">
    <text evidence="7">The sequence shown here is derived from an EMBL/GenBank/DDBJ whole genome shotgun (WGS) entry which is preliminary data.</text>
</comment>
<evidence type="ECO:0000256" key="5">
    <source>
        <dbReference type="SAM" id="MobiDB-lite"/>
    </source>
</evidence>
<gene>
    <name evidence="7" type="ORF">H0E87_010993</name>
</gene>
<evidence type="ECO:0000256" key="1">
    <source>
        <dbReference type="ARBA" id="ARBA00010578"/>
    </source>
</evidence>
<dbReference type="InterPro" id="IPR039481">
    <property type="entry name" value="EXOC2/Sec5_N_dom"/>
</dbReference>
<comment type="subunit">
    <text evidence="4">Component of the exocyst complex.</text>
</comment>